<organism evidence="2 3">
    <name type="scientific">Diplogelasinospora grovesii</name>
    <dbReference type="NCBI Taxonomy" id="303347"/>
    <lineage>
        <taxon>Eukaryota</taxon>
        <taxon>Fungi</taxon>
        <taxon>Dikarya</taxon>
        <taxon>Ascomycota</taxon>
        <taxon>Pezizomycotina</taxon>
        <taxon>Sordariomycetes</taxon>
        <taxon>Sordariomycetidae</taxon>
        <taxon>Sordariales</taxon>
        <taxon>Diplogelasinosporaceae</taxon>
        <taxon>Diplogelasinospora</taxon>
    </lineage>
</organism>
<gene>
    <name evidence="2" type="ORF">QBC46DRAFT_366332</name>
</gene>
<dbReference type="Proteomes" id="UP001303473">
    <property type="component" value="Unassembled WGS sequence"/>
</dbReference>
<evidence type="ECO:0000313" key="3">
    <source>
        <dbReference type="Proteomes" id="UP001303473"/>
    </source>
</evidence>
<sequence>MRSLVKAPNLGPVPPSSMARTDSTTGSASLRKDDAIAANIINLLTSGRYKKTDDVCLKTNASKERIIARAKLALSDTNIDRDDLHHHREMSAKNKHYIKVQNHLKATGSSADEAATMLILKGSQATDYWDQVRHMAAKISMSRQTLIDAIRLYSDRNESVHFPPPTVEENIKVDGTLNWESILAECKAKKTSLEVEALAGQITREQRDQFKILIDEWLRLQQRASDKPSAATMIKHNAGLARLQLKPYPSFYKHGKWDDLDM</sequence>
<dbReference type="AlphaFoldDB" id="A0AAN6S2C9"/>
<name>A0AAN6S2C9_9PEZI</name>
<accession>A0AAN6S2C9</accession>
<comment type="caution">
    <text evidence="2">The sequence shown here is derived from an EMBL/GenBank/DDBJ whole genome shotgun (WGS) entry which is preliminary data.</text>
</comment>
<evidence type="ECO:0000256" key="1">
    <source>
        <dbReference type="SAM" id="MobiDB-lite"/>
    </source>
</evidence>
<reference evidence="3" key="1">
    <citation type="journal article" date="2023" name="Mol. Phylogenet. Evol.">
        <title>Genome-scale phylogeny and comparative genomics of the fungal order Sordariales.</title>
        <authorList>
            <person name="Hensen N."/>
            <person name="Bonometti L."/>
            <person name="Westerberg I."/>
            <person name="Brannstrom I.O."/>
            <person name="Guillou S."/>
            <person name="Cros-Aarteil S."/>
            <person name="Calhoun S."/>
            <person name="Haridas S."/>
            <person name="Kuo A."/>
            <person name="Mondo S."/>
            <person name="Pangilinan J."/>
            <person name="Riley R."/>
            <person name="LaButti K."/>
            <person name="Andreopoulos B."/>
            <person name="Lipzen A."/>
            <person name="Chen C."/>
            <person name="Yan M."/>
            <person name="Daum C."/>
            <person name="Ng V."/>
            <person name="Clum A."/>
            <person name="Steindorff A."/>
            <person name="Ohm R.A."/>
            <person name="Martin F."/>
            <person name="Silar P."/>
            <person name="Natvig D.O."/>
            <person name="Lalanne C."/>
            <person name="Gautier V."/>
            <person name="Ament-Velasquez S.L."/>
            <person name="Kruys A."/>
            <person name="Hutchinson M.I."/>
            <person name="Powell A.J."/>
            <person name="Barry K."/>
            <person name="Miller A.N."/>
            <person name="Grigoriev I.V."/>
            <person name="Debuchy R."/>
            <person name="Gladieux P."/>
            <person name="Hiltunen Thoren M."/>
            <person name="Johannesson H."/>
        </authorList>
    </citation>
    <scope>NUCLEOTIDE SEQUENCE [LARGE SCALE GENOMIC DNA]</scope>
    <source>
        <strain evidence="3">CBS 340.73</strain>
    </source>
</reference>
<feature type="compositionally biased region" description="Polar residues" evidence="1">
    <location>
        <begin position="18"/>
        <end position="28"/>
    </location>
</feature>
<protein>
    <submittedName>
        <fullName evidence="2">Uncharacterized protein</fullName>
    </submittedName>
</protein>
<keyword evidence="3" id="KW-1185">Reference proteome</keyword>
<dbReference type="EMBL" id="MU853858">
    <property type="protein sequence ID" value="KAK3937296.1"/>
    <property type="molecule type" value="Genomic_DNA"/>
</dbReference>
<evidence type="ECO:0000313" key="2">
    <source>
        <dbReference type="EMBL" id="KAK3937296.1"/>
    </source>
</evidence>
<feature type="region of interest" description="Disordered" evidence="1">
    <location>
        <begin position="1"/>
        <end position="28"/>
    </location>
</feature>
<proteinExistence type="predicted"/>